<protein>
    <submittedName>
        <fullName evidence="2">GGDEF domain-containing protein</fullName>
    </submittedName>
</protein>
<proteinExistence type="predicted"/>
<dbReference type="SMART" id="SM00267">
    <property type="entry name" value="GGDEF"/>
    <property type="match status" value="1"/>
</dbReference>
<dbReference type="PROSITE" id="PS50887">
    <property type="entry name" value="GGDEF"/>
    <property type="match status" value="1"/>
</dbReference>
<dbReference type="InterPro" id="IPR052163">
    <property type="entry name" value="DGC-Regulatory_Protein"/>
</dbReference>
<evidence type="ECO:0000259" key="1">
    <source>
        <dbReference type="PROSITE" id="PS50887"/>
    </source>
</evidence>
<dbReference type="InterPro" id="IPR000160">
    <property type="entry name" value="GGDEF_dom"/>
</dbReference>
<dbReference type="AlphaFoldDB" id="A0A974S8U6"/>
<reference evidence="2" key="1">
    <citation type="submission" date="2021-01" db="EMBL/GenBank/DDBJ databases">
        <title>Genome sequence of Phenylobacterium sp. 20VBR1 isolated from a valley glaceir, Ny-Alesund, Svalbard.</title>
        <authorList>
            <person name="Thomas F.A."/>
            <person name="Krishnan K.P."/>
            <person name="Sinha R.K."/>
        </authorList>
    </citation>
    <scope>NUCLEOTIDE SEQUENCE</scope>
    <source>
        <strain evidence="2">20VBR1</strain>
    </source>
</reference>
<gene>
    <name evidence="2" type="ORF">JKL49_05400</name>
</gene>
<dbReference type="PANTHER" id="PTHR46663:SF2">
    <property type="entry name" value="GGDEF DOMAIN-CONTAINING PROTEIN"/>
    <property type="match status" value="1"/>
</dbReference>
<dbReference type="NCBIfam" id="TIGR00254">
    <property type="entry name" value="GGDEF"/>
    <property type="match status" value="1"/>
</dbReference>
<dbReference type="EMBL" id="CP068570">
    <property type="protein sequence ID" value="QQZ50779.1"/>
    <property type="molecule type" value="Genomic_DNA"/>
</dbReference>
<name>A0A974S8U6_9CAUL</name>
<feature type="domain" description="GGDEF" evidence="1">
    <location>
        <begin position="53"/>
        <end position="214"/>
    </location>
</feature>
<evidence type="ECO:0000313" key="2">
    <source>
        <dbReference type="EMBL" id="QQZ50779.1"/>
    </source>
</evidence>
<dbReference type="SUPFAM" id="SSF55073">
    <property type="entry name" value="Nucleotide cyclase"/>
    <property type="match status" value="1"/>
</dbReference>
<dbReference type="InterPro" id="IPR043128">
    <property type="entry name" value="Rev_trsase/Diguanyl_cyclase"/>
</dbReference>
<dbReference type="Gene3D" id="3.30.70.270">
    <property type="match status" value="1"/>
</dbReference>
<organism evidence="2">
    <name type="scientific">Phenylobacterium glaciei</name>
    <dbReference type="NCBI Taxonomy" id="2803784"/>
    <lineage>
        <taxon>Bacteria</taxon>
        <taxon>Pseudomonadati</taxon>
        <taxon>Pseudomonadota</taxon>
        <taxon>Alphaproteobacteria</taxon>
        <taxon>Caulobacterales</taxon>
        <taxon>Caulobacteraceae</taxon>
        <taxon>Phenylobacterium</taxon>
    </lineage>
</organism>
<dbReference type="PANTHER" id="PTHR46663">
    <property type="entry name" value="DIGUANYLATE CYCLASE DGCT-RELATED"/>
    <property type="match status" value="1"/>
</dbReference>
<dbReference type="CDD" id="cd01949">
    <property type="entry name" value="GGDEF"/>
    <property type="match status" value="1"/>
</dbReference>
<sequence>MTTALGVRVAELEAERSLTLHLARTDALTGLLNRGAFTSALIERLEDAHESGDHIALFVIDLDRFKHLNDTLGHHAGDLLLNEIGTRLRTQAQAGDLVARLGGDEFALISAHPDVARRAEQITTALAQPYWIYGRTVAPAPRSAWRCSPMTLSTPPTCSASPTWPSIAPRPAAVAAPRSSTATCARPATGATAWRPTCAAPFPAVRSSPGISRW</sequence>
<dbReference type="InterPro" id="IPR029787">
    <property type="entry name" value="Nucleotide_cyclase"/>
</dbReference>
<dbReference type="Pfam" id="PF00990">
    <property type="entry name" value="GGDEF"/>
    <property type="match status" value="1"/>
</dbReference>
<accession>A0A974S8U6</accession>